<keyword evidence="5 6" id="KW-0472">Membrane</keyword>
<proteinExistence type="inferred from homology"/>
<evidence type="ECO:0000313" key="8">
    <source>
        <dbReference type="Proteomes" id="UP000032668"/>
    </source>
</evidence>
<protein>
    <recommendedName>
        <fullName evidence="9">Transporter</fullName>
    </recommendedName>
</protein>
<feature type="transmembrane region" description="Helical" evidence="6">
    <location>
        <begin position="262"/>
        <end position="279"/>
    </location>
</feature>
<evidence type="ECO:0000313" key="7">
    <source>
        <dbReference type="EMBL" id="GAN79657.1"/>
    </source>
</evidence>
<evidence type="ECO:0000256" key="4">
    <source>
        <dbReference type="ARBA" id="ARBA00022989"/>
    </source>
</evidence>
<organism evidence="7 8">
    <name type="scientific">Acidocella aminolytica 101 = DSM 11237</name>
    <dbReference type="NCBI Taxonomy" id="1120923"/>
    <lineage>
        <taxon>Bacteria</taxon>
        <taxon>Pseudomonadati</taxon>
        <taxon>Pseudomonadota</taxon>
        <taxon>Alphaproteobacteria</taxon>
        <taxon>Acetobacterales</taxon>
        <taxon>Acidocellaceae</taxon>
        <taxon>Acidocella</taxon>
    </lineage>
</organism>
<dbReference type="PANTHER" id="PTHR21716:SF4">
    <property type="entry name" value="TRANSMEMBRANE PROTEIN 245"/>
    <property type="match status" value="1"/>
</dbReference>
<evidence type="ECO:0000256" key="3">
    <source>
        <dbReference type="ARBA" id="ARBA00022692"/>
    </source>
</evidence>
<comment type="caution">
    <text evidence="7">The sequence shown here is derived from an EMBL/GenBank/DDBJ whole genome shotgun (WGS) entry which is preliminary data.</text>
</comment>
<feature type="transmembrane region" description="Helical" evidence="6">
    <location>
        <begin position="197"/>
        <end position="222"/>
    </location>
</feature>
<dbReference type="OrthoDB" id="8113547at2"/>
<feature type="transmembrane region" description="Helical" evidence="6">
    <location>
        <begin position="66"/>
        <end position="87"/>
    </location>
</feature>
<comment type="subcellular location">
    <subcellularLocation>
        <location evidence="1">Membrane</location>
        <topology evidence="1">Multi-pass membrane protein</topology>
    </subcellularLocation>
</comment>
<dbReference type="EMBL" id="BANC01000025">
    <property type="protein sequence ID" value="GAN79657.1"/>
    <property type="molecule type" value="Genomic_DNA"/>
</dbReference>
<evidence type="ECO:0000256" key="1">
    <source>
        <dbReference type="ARBA" id="ARBA00004141"/>
    </source>
</evidence>
<feature type="transmembrane region" description="Helical" evidence="6">
    <location>
        <begin position="299"/>
        <end position="329"/>
    </location>
</feature>
<evidence type="ECO:0008006" key="9">
    <source>
        <dbReference type="Google" id="ProtNLM"/>
    </source>
</evidence>
<dbReference type="Proteomes" id="UP000032668">
    <property type="component" value="Unassembled WGS sequence"/>
</dbReference>
<comment type="similarity">
    <text evidence="2">Belongs to the autoinducer-2 exporter (AI-2E) (TC 2.A.86) family.</text>
</comment>
<evidence type="ECO:0000256" key="2">
    <source>
        <dbReference type="ARBA" id="ARBA00009773"/>
    </source>
</evidence>
<evidence type="ECO:0000256" key="5">
    <source>
        <dbReference type="ARBA" id="ARBA00023136"/>
    </source>
</evidence>
<dbReference type="GO" id="GO:0016020">
    <property type="term" value="C:membrane"/>
    <property type="evidence" value="ECO:0007669"/>
    <property type="project" value="UniProtKB-SubCell"/>
</dbReference>
<evidence type="ECO:0000256" key="6">
    <source>
        <dbReference type="SAM" id="Phobius"/>
    </source>
</evidence>
<dbReference type="InterPro" id="IPR002549">
    <property type="entry name" value="AI-2E-like"/>
</dbReference>
<feature type="transmembrane region" description="Helical" evidence="6">
    <location>
        <begin position="39"/>
        <end position="54"/>
    </location>
</feature>
<dbReference type="PANTHER" id="PTHR21716">
    <property type="entry name" value="TRANSMEMBRANE PROTEIN"/>
    <property type="match status" value="1"/>
</dbReference>
<dbReference type="RefSeq" id="WP_048878096.1">
    <property type="nucleotide sequence ID" value="NZ_BANC01000025.1"/>
</dbReference>
<keyword evidence="4 6" id="KW-1133">Transmembrane helix</keyword>
<sequence>MTPSDPHRKAERVNMLVLIALTLGGALICALLALPFSGALTWAFTLAVLFSPLQSRLEKYLRSSNLAAAVTVLAAIIIVAAPSALVVNRLLHGAVSGAAYIQSELSGGKLQLPSFLAKLEQQVDVSGLFNQLVTTLSNTGASFLRGSLRQAIEIILTFYILFYFLRDRKAASQAARGLLPLNEAETNQLFERITGTIYAIVYGTIMVAILQGVLAGLMFWALGLSAPLFWGVVMSLLAIVPVLGTFVIWIPEAAYLAWEGHEVKAVILALWGALVVGEIDNVVRPILVGNRLKLHTVPVFIAIIGGVLLFGTPGFILGPMAVTITLFLLSIARRRTLGPTP</sequence>
<keyword evidence="3 6" id="KW-0812">Transmembrane</keyword>
<dbReference type="AlphaFoldDB" id="A0A0D6PDC7"/>
<feature type="transmembrane region" description="Helical" evidence="6">
    <location>
        <begin position="228"/>
        <end position="250"/>
    </location>
</feature>
<dbReference type="STRING" id="1120923.SAMN02746095_01967"/>
<keyword evidence="8" id="KW-1185">Reference proteome</keyword>
<dbReference type="Pfam" id="PF01594">
    <property type="entry name" value="AI-2E_transport"/>
    <property type="match status" value="1"/>
</dbReference>
<gene>
    <name evidence="7" type="ORF">Aam_025_045</name>
</gene>
<accession>A0A0D6PDC7</accession>
<feature type="transmembrane region" description="Helical" evidence="6">
    <location>
        <begin position="147"/>
        <end position="165"/>
    </location>
</feature>
<name>A0A0D6PDC7_9PROT</name>
<reference evidence="7 8" key="1">
    <citation type="submission" date="2012-11" db="EMBL/GenBank/DDBJ databases">
        <title>Whole genome sequence of Acidocella aminolytica 101 = DSM 11237.</title>
        <authorList>
            <person name="Azuma Y."/>
            <person name="Higashiura N."/>
            <person name="Hirakawa H."/>
            <person name="Matsushita K."/>
        </authorList>
    </citation>
    <scope>NUCLEOTIDE SEQUENCE [LARGE SCALE GENOMIC DNA]</scope>
    <source>
        <strain evidence="8">101 / DSM 11237</strain>
    </source>
</reference>
<feature type="transmembrane region" description="Helical" evidence="6">
    <location>
        <begin position="12"/>
        <end position="33"/>
    </location>
</feature>